<proteinExistence type="predicted"/>
<dbReference type="Proteomes" id="UP000198670">
    <property type="component" value="Unassembled WGS sequence"/>
</dbReference>
<name>A0A1I3DTJ2_9SPHI</name>
<feature type="transmembrane region" description="Helical" evidence="1">
    <location>
        <begin position="45"/>
        <end position="63"/>
    </location>
</feature>
<evidence type="ECO:0000313" key="3">
    <source>
        <dbReference type="Proteomes" id="UP000198670"/>
    </source>
</evidence>
<accession>A0A1I3DTJ2</accession>
<evidence type="ECO:0000256" key="1">
    <source>
        <dbReference type="SAM" id="Phobius"/>
    </source>
</evidence>
<keyword evidence="1" id="KW-0812">Transmembrane</keyword>
<keyword evidence="1" id="KW-0472">Membrane</keyword>
<evidence type="ECO:0000313" key="2">
    <source>
        <dbReference type="EMBL" id="SFH90054.1"/>
    </source>
</evidence>
<dbReference type="OrthoDB" id="796951at2"/>
<gene>
    <name evidence="2" type="ORF">SAMN05444682_101632</name>
</gene>
<dbReference type="RefSeq" id="WP_090624075.1">
    <property type="nucleotide sequence ID" value="NZ_FOQO01000001.1"/>
</dbReference>
<organism evidence="2 3">
    <name type="scientific">Parapedobacter indicus</name>
    <dbReference type="NCBI Taxonomy" id="1477437"/>
    <lineage>
        <taxon>Bacteria</taxon>
        <taxon>Pseudomonadati</taxon>
        <taxon>Bacteroidota</taxon>
        <taxon>Sphingobacteriia</taxon>
        <taxon>Sphingobacteriales</taxon>
        <taxon>Sphingobacteriaceae</taxon>
        <taxon>Parapedobacter</taxon>
    </lineage>
</organism>
<dbReference type="AlphaFoldDB" id="A0A1I3DTJ2"/>
<keyword evidence="3" id="KW-1185">Reference proteome</keyword>
<reference evidence="2 3" key="1">
    <citation type="submission" date="2016-10" db="EMBL/GenBank/DDBJ databases">
        <authorList>
            <person name="de Groot N.N."/>
        </authorList>
    </citation>
    <scope>NUCLEOTIDE SEQUENCE [LARGE SCALE GENOMIC DNA]</scope>
    <source>
        <strain evidence="2 3">RK1</strain>
    </source>
</reference>
<dbReference type="EMBL" id="FOQO01000001">
    <property type="protein sequence ID" value="SFH90054.1"/>
    <property type="molecule type" value="Genomic_DNA"/>
</dbReference>
<sequence>MFKKITSNRPPDTSVWTAFYREFGKYIDGGTHRAKHFLEIRPRTVFIAMVLSILVSVGCFLFLPKETPKKDSTNLFVQQPLTDGMGGIVTTVSTLKELLEIRTVLDGLIDKDSLDSSDSLLMENAIDRMQILEKRLSEANKPHNSP</sequence>
<keyword evidence="1" id="KW-1133">Transmembrane helix</keyword>
<dbReference type="STRING" id="1477437.SAMN05444682_101632"/>
<protein>
    <submittedName>
        <fullName evidence="2">Uncharacterized protein</fullName>
    </submittedName>
</protein>